<dbReference type="SUPFAM" id="SSF49464">
    <property type="entry name" value="Carboxypeptidase regulatory domain-like"/>
    <property type="match status" value="1"/>
</dbReference>
<dbReference type="Gene3D" id="1.10.390.10">
    <property type="entry name" value="Neutral Protease Domain 2"/>
    <property type="match status" value="1"/>
</dbReference>
<feature type="chain" id="PRO_5045127384" evidence="1">
    <location>
        <begin position="28"/>
        <end position="965"/>
    </location>
</feature>
<dbReference type="InterPro" id="IPR045357">
    <property type="entry name" value="Aminopeptidase_N-like_N"/>
</dbReference>
<dbReference type="CDD" id="cd09603">
    <property type="entry name" value="M1_APN_like"/>
    <property type="match status" value="1"/>
</dbReference>
<evidence type="ECO:0000259" key="3">
    <source>
        <dbReference type="Pfam" id="PF17900"/>
    </source>
</evidence>
<dbReference type="RefSeq" id="WP_206570697.1">
    <property type="nucleotide sequence ID" value="NZ_JAFKCW010000004.1"/>
</dbReference>
<keyword evidence="1" id="KW-0732">Signal</keyword>
<dbReference type="PANTHER" id="PTHR11533">
    <property type="entry name" value="PROTEASE M1 ZINC METALLOPROTEASE"/>
    <property type="match status" value="1"/>
</dbReference>
<dbReference type="SUPFAM" id="SSF55486">
    <property type="entry name" value="Metalloproteases ('zincins'), catalytic domain"/>
    <property type="match status" value="1"/>
</dbReference>
<gene>
    <name evidence="4" type="ORF">J0A67_17535</name>
</gene>
<dbReference type="InterPro" id="IPR027268">
    <property type="entry name" value="Peptidase_M4/M1_CTD_sf"/>
</dbReference>
<dbReference type="InterPro" id="IPR050344">
    <property type="entry name" value="Peptidase_M1_aminopeptidases"/>
</dbReference>
<evidence type="ECO:0000313" key="4">
    <source>
        <dbReference type="EMBL" id="MBN7802683.1"/>
    </source>
</evidence>
<accession>A0ABS3BTQ0</accession>
<feature type="domain" description="Aminopeptidase N-like N-terminal" evidence="3">
    <location>
        <begin position="453"/>
        <end position="624"/>
    </location>
</feature>
<evidence type="ECO:0000313" key="5">
    <source>
        <dbReference type="Proteomes" id="UP000664698"/>
    </source>
</evidence>
<evidence type="ECO:0000259" key="2">
    <source>
        <dbReference type="Pfam" id="PF01433"/>
    </source>
</evidence>
<sequence length="965" mass="111275">MLASPNFVKSVLLAFMMFSLSAIDLQAQVQRLKGKVVNGKTKEEVPFAHIYLSEMGTGAIAGLKGDFEVSFSKPLIGEVELRVSCLGFKDAEVTWKVSSGFLEISLEEELLDLEMVEIRPEDPVALLRAAAANIPKNYGTDSAFIQGYYKNSALLDNKILRYTEAFIDIIQYPYVLHDEEWDQVGDSIHVRQVRTMPTEYDDWKVHIMTPYENNTYQLFNRDVARDFTSSVQREMFISNYHFELEDRVSLEGRPAYKISLEPKRKHKYAIWTGHLYLDVETLAYVKIDFISTEKAFDKLKSQAAYIMVSNLYKFHYKTGEWREVIQFKLDGDKWILDEINSSKIFEISSKPRGLDHAPLVHSLHFKAESESPVPARYSKPILSNDIGRANTYFQENYSPEFWNAFDRSKGIETQDVYGFKDVSPDQKPYEFSRLDTLKGGLTPLRTSYDVGFYHLDVEVFPEEEVIAGSSLIRFKVMENTDKIQVDLYSKMQIDSILYRSKALDFSRDYDAVTVQFPGNLSKGSIEEIQVFFRGRPLDYDPNIPMYASFLWTRDENDHPWIQAICQGYGASGWWPNKDHLSDEPDSARISITHPSDLVSIGNGRKVEDKELGNGKSRTSWAVSYLINNYNLILYLGNYEALADKLKGVEGQIAFEMDLLEDHVAIGKKKMELVQPVLDSFEKYFGPYPFPRDGIRFVDAPHAMEHQSAVALGTEFFTEEERDWNEFTDENFAKGWIPAQLLLHEFAHEWWGNSLSCTDNAELWIHEGFATYAESLFLEDIYGYESGQVYLNSMRTEMNHKTPLVGKFGVNHVHYDIGDMYTKGALFLDALRKLASDDVWFAYLKELQSTFRHQSVSSQDLERLLSQRTGQDLSLLFHHYLHERELPKLEYYVKSQSGKTSLFYRLDKDLGEVKIPVTFHAATEKELRLYPNKEWQELSLEEGSAEGFEFLESSFLLEYSEVSPQR</sequence>
<organism evidence="4 5">
    <name type="scientific">Algoriphagus aestuariicola</name>
    <dbReference type="NCBI Taxonomy" id="1852016"/>
    <lineage>
        <taxon>Bacteria</taxon>
        <taxon>Pseudomonadati</taxon>
        <taxon>Bacteroidota</taxon>
        <taxon>Cytophagia</taxon>
        <taxon>Cytophagales</taxon>
        <taxon>Cyclobacteriaceae</taxon>
        <taxon>Algoriphagus</taxon>
    </lineage>
</organism>
<dbReference type="Pfam" id="PF17900">
    <property type="entry name" value="Peptidase_M1_N"/>
    <property type="match status" value="1"/>
</dbReference>
<dbReference type="EMBL" id="JAFKCW010000004">
    <property type="protein sequence ID" value="MBN7802683.1"/>
    <property type="molecule type" value="Genomic_DNA"/>
</dbReference>
<dbReference type="Pfam" id="PF13715">
    <property type="entry name" value="CarbopepD_reg_2"/>
    <property type="match status" value="1"/>
</dbReference>
<dbReference type="Gene3D" id="2.60.40.1730">
    <property type="entry name" value="tricorn interacting facor f3 domain"/>
    <property type="match status" value="1"/>
</dbReference>
<proteinExistence type="predicted"/>
<evidence type="ECO:0000256" key="1">
    <source>
        <dbReference type="SAM" id="SignalP"/>
    </source>
</evidence>
<dbReference type="InterPro" id="IPR014782">
    <property type="entry name" value="Peptidase_M1_dom"/>
</dbReference>
<dbReference type="SUPFAM" id="SSF63737">
    <property type="entry name" value="Leukotriene A4 hydrolase N-terminal domain"/>
    <property type="match status" value="1"/>
</dbReference>
<protein>
    <submittedName>
        <fullName evidence="4">Carboxypeptidase-like regulatory domain-containing protein</fullName>
    </submittedName>
</protein>
<reference evidence="4 5" key="1">
    <citation type="submission" date="2021-03" db="EMBL/GenBank/DDBJ databases">
        <title>novel species isolated from a fishpond in China.</title>
        <authorList>
            <person name="Lu H."/>
            <person name="Cai Z."/>
        </authorList>
    </citation>
    <scope>NUCLEOTIDE SEQUENCE [LARGE SCALE GENOMIC DNA]</scope>
    <source>
        <strain evidence="4 5">JCM 31546</strain>
    </source>
</reference>
<name>A0ABS3BTQ0_9BACT</name>
<dbReference type="PANTHER" id="PTHR11533:SF174">
    <property type="entry name" value="PUROMYCIN-SENSITIVE AMINOPEPTIDASE-RELATED"/>
    <property type="match status" value="1"/>
</dbReference>
<dbReference type="Proteomes" id="UP000664698">
    <property type="component" value="Unassembled WGS sequence"/>
</dbReference>
<comment type="caution">
    <text evidence="4">The sequence shown here is derived from an EMBL/GenBank/DDBJ whole genome shotgun (WGS) entry which is preliminary data.</text>
</comment>
<feature type="domain" description="Peptidase M1 membrane alanine aminopeptidase" evidence="2">
    <location>
        <begin position="670"/>
        <end position="879"/>
    </location>
</feature>
<keyword evidence="5" id="KW-1185">Reference proteome</keyword>
<feature type="signal peptide" evidence="1">
    <location>
        <begin position="1"/>
        <end position="27"/>
    </location>
</feature>
<dbReference type="Pfam" id="PF01433">
    <property type="entry name" value="Peptidase_M1"/>
    <property type="match status" value="1"/>
</dbReference>
<dbReference type="InterPro" id="IPR042097">
    <property type="entry name" value="Aminopeptidase_N-like_N_sf"/>
</dbReference>
<dbReference type="InterPro" id="IPR008969">
    <property type="entry name" value="CarboxyPept-like_regulatory"/>
</dbReference>
<dbReference type="Gene3D" id="2.50.20.10">
    <property type="entry name" value="Lipoprotein localisation LolA/LolB/LppX"/>
    <property type="match status" value="1"/>
</dbReference>